<organism evidence="1 2">
    <name type="scientific">Kineosporia mesophila</name>
    <dbReference type="NCBI Taxonomy" id="566012"/>
    <lineage>
        <taxon>Bacteria</taxon>
        <taxon>Bacillati</taxon>
        <taxon>Actinomycetota</taxon>
        <taxon>Actinomycetes</taxon>
        <taxon>Kineosporiales</taxon>
        <taxon>Kineosporiaceae</taxon>
        <taxon>Kineosporia</taxon>
    </lineage>
</organism>
<dbReference type="Proteomes" id="UP001501074">
    <property type="component" value="Unassembled WGS sequence"/>
</dbReference>
<protein>
    <submittedName>
        <fullName evidence="1">DUF3445 domain-containing protein</fullName>
    </submittedName>
</protein>
<gene>
    <name evidence="1" type="ORF">GCM10022223_11920</name>
</gene>
<evidence type="ECO:0000313" key="1">
    <source>
        <dbReference type="EMBL" id="GAA3598203.1"/>
    </source>
</evidence>
<dbReference type="Pfam" id="PF11927">
    <property type="entry name" value="HODM_asu-like"/>
    <property type="match status" value="1"/>
</dbReference>
<name>A0ABP6Z4T1_9ACTN</name>
<keyword evidence="2" id="KW-1185">Reference proteome</keyword>
<dbReference type="EMBL" id="BAAAZO010000002">
    <property type="protein sequence ID" value="GAA3598203.1"/>
    <property type="molecule type" value="Genomic_DNA"/>
</dbReference>
<dbReference type="RefSeq" id="WP_231485943.1">
    <property type="nucleotide sequence ID" value="NZ_BAAAZO010000002.1"/>
</dbReference>
<comment type="caution">
    <text evidence="1">The sequence shown here is derived from an EMBL/GenBank/DDBJ whole genome shotgun (WGS) entry which is preliminary data.</text>
</comment>
<dbReference type="InterPro" id="IPR021848">
    <property type="entry name" value="HODM_asu-like"/>
</dbReference>
<proteinExistence type="predicted"/>
<sequence>MTTRAQELQARLPRQALRADDSWWPKPAPNPFRHVVGARTLPPGEWLRPRPFDAPLIAWRQALLDEQGPAAFDALPGTEPAGEVLLELLGARNRPGRHPLDTAGRLVAEDLCLVDISGGEPRLVGASLAMPNRWLLADKLGQPMIGIHVPVPGYAEQLSAAVDKFLTSLREHRIMTRANWAITDDDRLFQPAADSRARRAGTVTTADEAAEHLYVRVEYQTLRLLPGCGTVLFTIRTAHEPLAALADRARVAAGLASTIEVMPPADLDYKGVLPYRDAVLALLRRFRDG</sequence>
<accession>A0ABP6Z4T1</accession>
<evidence type="ECO:0000313" key="2">
    <source>
        <dbReference type="Proteomes" id="UP001501074"/>
    </source>
</evidence>
<reference evidence="2" key="1">
    <citation type="journal article" date="2019" name="Int. J. Syst. Evol. Microbiol.">
        <title>The Global Catalogue of Microorganisms (GCM) 10K type strain sequencing project: providing services to taxonomists for standard genome sequencing and annotation.</title>
        <authorList>
            <consortium name="The Broad Institute Genomics Platform"/>
            <consortium name="The Broad Institute Genome Sequencing Center for Infectious Disease"/>
            <person name="Wu L."/>
            <person name="Ma J."/>
        </authorList>
    </citation>
    <scope>NUCLEOTIDE SEQUENCE [LARGE SCALE GENOMIC DNA]</scope>
    <source>
        <strain evidence="2">JCM 16902</strain>
    </source>
</reference>